<keyword evidence="1" id="KW-1003">Cell membrane</keyword>
<evidence type="ECO:0000313" key="6">
    <source>
        <dbReference type="Proteomes" id="UP000307956"/>
    </source>
</evidence>
<evidence type="ECO:0000256" key="2">
    <source>
        <dbReference type="ARBA" id="ARBA00022741"/>
    </source>
</evidence>
<reference evidence="5 6" key="1">
    <citation type="submission" date="2019-04" db="EMBL/GenBank/DDBJ databases">
        <title>Azoarcus rhizosphaerae sp. nov. isolated from rhizosphere of Ficus religiosa.</title>
        <authorList>
            <person name="Lin S.-Y."/>
            <person name="Hameed A."/>
            <person name="Hsu Y.-H."/>
            <person name="Young C.-C."/>
        </authorList>
    </citation>
    <scope>NUCLEOTIDE SEQUENCE [LARGE SCALE GENOMIC DNA]</scope>
    <source>
        <strain evidence="5 6">CC-YHH848</strain>
    </source>
</reference>
<dbReference type="CDD" id="cd03214">
    <property type="entry name" value="ABC_Iron-Siderophores_B12_Hemin"/>
    <property type="match status" value="1"/>
</dbReference>
<dbReference type="PROSITE" id="PS50893">
    <property type="entry name" value="ABC_TRANSPORTER_2"/>
    <property type="match status" value="1"/>
</dbReference>
<protein>
    <submittedName>
        <fullName evidence="5">ABC transporter ATP-binding protein</fullName>
    </submittedName>
</protein>
<dbReference type="RefSeq" id="WP_136386911.1">
    <property type="nucleotide sequence ID" value="NZ_SSOD01000023.1"/>
</dbReference>
<evidence type="ECO:0000256" key="3">
    <source>
        <dbReference type="ARBA" id="ARBA00022840"/>
    </source>
</evidence>
<keyword evidence="1" id="KW-0472">Membrane</keyword>
<dbReference type="Proteomes" id="UP000307956">
    <property type="component" value="Unassembled WGS sequence"/>
</dbReference>
<feature type="domain" description="ABC transporter" evidence="4">
    <location>
        <begin position="26"/>
        <end position="260"/>
    </location>
</feature>
<dbReference type="PANTHER" id="PTHR42794:SF2">
    <property type="entry name" value="ABC TRANSPORTER ATP-BINDING PROTEIN"/>
    <property type="match status" value="1"/>
</dbReference>
<comment type="caution">
    <text evidence="5">The sequence shown here is derived from an EMBL/GenBank/DDBJ whole genome shotgun (WGS) entry which is preliminary data.</text>
</comment>
<gene>
    <name evidence="5" type="ORF">E6O51_20610</name>
</gene>
<dbReference type="SMART" id="SM00382">
    <property type="entry name" value="AAA"/>
    <property type="match status" value="1"/>
</dbReference>
<dbReference type="InterPro" id="IPR003439">
    <property type="entry name" value="ABC_transporter-like_ATP-bd"/>
</dbReference>
<dbReference type="InterPro" id="IPR017871">
    <property type="entry name" value="ABC_transporter-like_CS"/>
</dbReference>
<keyword evidence="3 5" id="KW-0067">ATP-binding</keyword>
<dbReference type="Pfam" id="PF00005">
    <property type="entry name" value="ABC_tran"/>
    <property type="match status" value="1"/>
</dbReference>
<evidence type="ECO:0000313" key="5">
    <source>
        <dbReference type="EMBL" id="THF55631.1"/>
    </source>
</evidence>
<dbReference type="AlphaFoldDB" id="A0A4S4AAH9"/>
<proteinExistence type="predicted"/>
<dbReference type="InterPro" id="IPR003593">
    <property type="entry name" value="AAA+_ATPase"/>
</dbReference>
<name>A0A4S4AAH9_9RHOO</name>
<dbReference type="PANTHER" id="PTHR42794">
    <property type="entry name" value="HEMIN IMPORT ATP-BINDING PROTEIN HMUV"/>
    <property type="match status" value="1"/>
</dbReference>
<sequence length="282" mass="29737">MNAQQCCFTAAARSPAAPATEVPAGLVLRGLGVSYGSKAVVRDIDLAPLPTGCVVAMVGANGAGKSSTLRALAGLNPMSGQALLDGDDLAALDPATRARRVAYMPQSLPQASSLTVYESVLSAVRTACPQLGTAVVHQRIETVLGDLGLRDLAMRPLLALSGGQRQMAGLAQLLVREPRLLLLDEPTSALDLRWQLCLMEALRRHVAGRQALCLMAVHDLNLAARFCSDMLVMAQGRLIARGAPGRILTPDLLRRAYGIAARVETCSLGTPLVIAERAFDPE</sequence>
<dbReference type="EMBL" id="SSOD01000023">
    <property type="protein sequence ID" value="THF55631.1"/>
    <property type="molecule type" value="Genomic_DNA"/>
</dbReference>
<dbReference type="Gene3D" id="3.40.50.300">
    <property type="entry name" value="P-loop containing nucleotide triphosphate hydrolases"/>
    <property type="match status" value="1"/>
</dbReference>
<dbReference type="InterPro" id="IPR027417">
    <property type="entry name" value="P-loop_NTPase"/>
</dbReference>
<evidence type="ECO:0000256" key="1">
    <source>
        <dbReference type="ARBA" id="ARBA00022475"/>
    </source>
</evidence>
<dbReference type="PROSITE" id="PS00211">
    <property type="entry name" value="ABC_TRANSPORTER_1"/>
    <property type="match status" value="1"/>
</dbReference>
<dbReference type="OrthoDB" id="5296765at2"/>
<keyword evidence="6" id="KW-1185">Reference proteome</keyword>
<keyword evidence="2" id="KW-0547">Nucleotide-binding</keyword>
<evidence type="ECO:0000259" key="4">
    <source>
        <dbReference type="PROSITE" id="PS50893"/>
    </source>
</evidence>
<organism evidence="5 6">
    <name type="scientific">Pseudothauera rhizosphaerae</name>
    <dbReference type="NCBI Taxonomy" id="2565932"/>
    <lineage>
        <taxon>Bacteria</taxon>
        <taxon>Pseudomonadati</taxon>
        <taxon>Pseudomonadota</taxon>
        <taxon>Betaproteobacteria</taxon>
        <taxon>Rhodocyclales</taxon>
        <taxon>Zoogloeaceae</taxon>
        <taxon>Pseudothauera</taxon>
    </lineage>
</organism>
<dbReference type="GO" id="GO:0016887">
    <property type="term" value="F:ATP hydrolysis activity"/>
    <property type="evidence" value="ECO:0007669"/>
    <property type="project" value="InterPro"/>
</dbReference>
<dbReference type="SUPFAM" id="SSF52540">
    <property type="entry name" value="P-loop containing nucleoside triphosphate hydrolases"/>
    <property type="match status" value="1"/>
</dbReference>
<accession>A0A4S4AAH9</accession>
<dbReference type="GO" id="GO:0005524">
    <property type="term" value="F:ATP binding"/>
    <property type="evidence" value="ECO:0007669"/>
    <property type="project" value="UniProtKB-KW"/>
</dbReference>